<proteinExistence type="predicted"/>
<name>A0AAW5BNS6_9FIRM</name>
<evidence type="ECO:0008006" key="3">
    <source>
        <dbReference type="Google" id="ProtNLM"/>
    </source>
</evidence>
<evidence type="ECO:0000313" key="1">
    <source>
        <dbReference type="EMBL" id="MCG4745648.1"/>
    </source>
</evidence>
<sequence length="135" mass="13938">MTVRGLMEQGIFKVVNQGDGLNREITTPFCCDLLSIAMGRAPAGCAWVTVMGNMNTLAVAALTDAACVILAEGAVLDEVAKKKAADQEITVMSTDMPIFEAALKIYGLLGNDCPDGEAVACASSDDTPGAGGPRQ</sequence>
<dbReference type="EMBL" id="JAKNGE010000010">
    <property type="protein sequence ID" value="MCG4745648.1"/>
    <property type="molecule type" value="Genomic_DNA"/>
</dbReference>
<protein>
    <recommendedName>
        <fullName evidence="3">DRTGG domain-containing protein</fullName>
    </recommendedName>
</protein>
<dbReference type="Gene3D" id="3.40.1390.20">
    <property type="entry name" value="HprK N-terminal domain-like"/>
    <property type="match status" value="1"/>
</dbReference>
<dbReference type="AlphaFoldDB" id="A0AAW5BNS6"/>
<organism evidence="1 2">
    <name type="scientific">Enterocloster aldenensis</name>
    <dbReference type="NCBI Taxonomy" id="358742"/>
    <lineage>
        <taxon>Bacteria</taxon>
        <taxon>Bacillati</taxon>
        <taxon>Bacillota</taxon>
        <taxon>Clostridia</taxon>
        <taxon>Lachnospirales</taxon>
        <taxon>Lachnospiraceae</taxon>
        <taxon>Enterocloster</taxon>
    </lineage>
</organism>
<reference evidence="1" key="1">
    <citation type="submission" date="2022-01" db="EMBL/GenBank/DDBJ databases">
        <title>Collection of gut derived symbiotic bacterial strains cultured from healthy donors.</title>
        <authorList>
            <person name="Lin H."/>
            <person name="Kohout C."/>
            <person name="Waligurski E."/>
            <person name="Pamer E.G."/>
        </authorList>
    </citation>
    <scope>NUCLEOTIDE SEQUENCE</scope>
    <source>
        <strain evidence="1">DFI.6.55</strain>
    </source>
</reference>
<dbReference type="Proteomes" id="UP001299608">
    <property type="component" value="Unassembled WGS sequence"/>
</dbReference>
<evidence type="ECO:0000313" key="2">
    <source>
        <dbReference type="Proteomes" id="UP001299608"/>
    </source>
</evidence>
<gene>
    <name evidence="1" type="ORF">L0N08_09530</name>
</gene>
<comment type="caution">
    <text evidence="1">The sequence shown here is derived from an EMBL/GenBank/DDBJ whole genome shotgun (WGS) entry which is preliminary data.</text>
</comment>
<dbReference type="SUPFAM" id="SSF75138">
    <property type="entry name" value="HprK N-terminal domain-like"/>
    <property type="match status" value="1"/>
</dbReference>
<dbReference type="InterPro" id="IPR028979">
    <property type="entry name" value="Ser_kin/Pase_Hpr-like_N_sf"/>
</dbReference>
<accession>A0AAW5BNS6</accession>